<dbReference type="EMBL" id="CP034437">
    <property type="protein sequence ID" value="AZN43401.1"/>
    <property type="molecule type" value="Genomic_DNA"/>
</dbReference>
<dbReference type="Proteomes" id="UP000272528">
    <property type="component" value="Chromosome"/>
</dbReference>
<proteinExistence type="predicted"/>
<protein>
    <submittedName>
        <fullName evidence="1">Uncharacterized protein</fullName>
    </submittedName>
</protein>
<reference evidence="2" key="1">
    <citation type="submission" date="2018-12" db="EMBL/GenBank/DDBJ databases">
        <title>Genome sequence of Peanibacillus sp.</title>
        <authorList>
            <person name="Subramani G."/>
            <person name="Srinivasan S."/>
            <person name="Kim M.K."/>
        </authorList>
    </citation>
    <scope>NUCLEOTIDE SEQUENCE [LARGE SCALE GENOMIC DNA]</scope>
    <source>
        <strain evidence="2">18JY67-1</strain>
    </source>
</reference>
<dbReference type="KEGG" id="palb:EJC50_29700"/>
<accession>A0A3Q8X955</accession>
<sequence length="87" mass="9423">MVYGIWFVDVAGLMDLFGSFGRLLSDAGLVDFFGSFSQLFLDVAGFVDFFGSFSDLLSDVAGLVGFLLLDVNPWGFSCVHSGDFSLM</sequence>
<organism evidence="1 2">
    <name type="scientific">Paenibacillus albus</name>
    <dbReference type="NCBI Taxonomy" id="2495582"/>
    <lineage>
        <taxon>Bacteria</taxon>
        <taxon>Bacillati</taxon>
        <taxon>Bacillota</taxon>
        <taxon>Bacilli</taxon>
        <taxon>Bacillales</taxon>
        <taxon>Paenibacillaceae</taxon>
        <taxon>Paenibacillus</taxon>
    </lineage>
</organism>
<dbReference type="OrthoDB" id="9941115at2"/>
<keyword evidence="2" id="KW-1185">Reference proteome</keyword>
<dbReference type="AlphaFoldDB" id="A0A3Q8X955"/>
<evidence type="ECO:0000313" key="1">
    <source>
        <dbReference type="EMBL" id="AZN43401.1"/>
    </source>
</evidence>
<dbReference type="RefSeq" id="WP_126019890.1">
    <property type="nucleotide sequence ID" value="NZ_CP034437.1"/>
</dbReference>
<evidence type="ECO:0000313" key="2">
    <source>
        <dbReference type="Proteomes" id="UP000272528"/>
    </source>
</evidence>
<name>A0A3Q8X955_9BACL</name>
<gene>
    <name evidence="1" type="ORF">EJC50_29700</name>
</gene>